<dbReference type="HOGENOM" id="CLU_3366202_0_0_9"/>
<gene>
    <name evidence="1" type="ORF">DJ90_6548</name>
</gene>
<protein>
    <submittedName>
        <fullName evidence="1">Uncharacterized protein</fullName>
    </submittedName>
</protein>
<evidence type="ECO:0000313" key="2">
    <source>
        <dbReference type="Proteomes" id="UP000029278"/>
    </source>
</evidence>
<sequence>MRFPRIGPRRVNPLGLRRIRRCFLITAAASDYTYN</sequence>
<accession>A0A090ZNB0</accession>
<comment type="caution">
    <text evidence="1">The sequence shown here is derived from an EMBL/GenBank/DDBJ whole genome shotgun (WGS) entry which is preliminary data.</text>
</comment>
<organism evidence="1 2">
    <name type="scientific">Paenibacillus macerans</name>
    <name type="common">Bacillus macerans</name>
    <dbReference type="NCBI Taxonomy" id="44252"/>
    <lineage>
        <taxon>Bacteria</taxon>
        <taxon>Bacillati</taxon>
        <taxon>Bacillota</taxon>
        <taxon>Bacilli</taxon>
        <taxon>Bacillales</taxon>
        <taxon>Paenibacillaceae</taxon>
        <taxon>Paenibacillus</taxon>
    </lineage>
</organism>
<dbReference type="Proteomes" id="UP000029278">
    <property type="component" value="Unassembled WGS sequence"/>
</dbReference>
<proteinExistence type="predicted"/>
<dbReference type="AlphaFoldDB" id="A0A090ZNB0"/>
<name>A0A090ZNB0_PAEMA</name>
<dbReference type="EMBL" id="JMQA01000004">
    <property type="protein sequence ID" value="KFN11918.1"/>
    <property type="molecule type" value="Genomic_DNA"/>
</dbReference>
<keyword evidence="2" id="KW-1185">Reference proteome</keyword>
<reference evidence="1 2" key="1">
    <citation type="submission" date="2014-04" db="EMBL/GenBank/DDBJ databases">
        <authorList>
            <person name="Bishop-Lilly K.A."/>
            <person name="Broomall S.M."/>
            <person name="Chain P.S."/>
            <person name="Chertkov O."/>
            <person name="Coyne S.R."/>
            <person name="Daligault H.E."/>
            <person name="Davenport K.W."/>
            <person name="Erkkila T."/>
            <person name="Frey K.G."/>
            <person name="Gibbons H.S."/>
            <person name="Gu W."/>
            <person name="Jaissle J."/>
            <person name="Johnson S.L."/>
            <person name="Koroleva G.I."/>
            <person name="Ladner J.T."/>
            <person name="Lo C.-C."/>
            <person name="Minogue T.D."/>
            <person name="Munk C."/>
            <person name="Palacios G.F."/>
            <person name="Redden C.L."/>
            <person name="Rosenzweig C.N."/>
            <person name="Scholz M.B."/>
            <person name="Teshima H."/>
            <person name="Xu Y."/>
        </authorList>
    </citation>
    <scope>NUCLEOTIDE SEQUENCE [LARGE SCALE GENOMIC DNA]</scope>
    <source>
        <strain evidence="1 2">8244</strain>
    </source>
</reference>
<evidence type="ECO:0000313" key="1">
    <source>
        <dbReference type="EMBL" id="KFN11918.1"/>
    </source>
</evidence>